<gene>
    <name evidence="1" type="ORF">Fmac_007582</name>
</gene>
<evidence type="ECO:0000313" key="2">
    <source>
        <dbReference type="Proteomes" id="UP001603857"/>
    </source>
</evidence>
<dbReference type="EMBL" id="JBGMDY010000003">
    <property type="protein sequence ID" value="KAL2339642.1"/>
    <property type="molecule type" value="Genomic_DNA"/>
</dbReference>
<sequence>MRSQEPPPLRPPPPRLCLRGLHLYGLRLRDLASEGSAFATSASTTPPPRAPPLWPPPPRLRIRDFASAGSASTGLDLRASAMLHPTLVPKGLNEATTTARIVPNKTKEATQPHLFPTRYTPERVVRGPAMGSGPVGPQMCTVHVALRWAHGLLIWTQRRRIEQSGTLLSALGERTCA</sequence>
<name>A0ABD1MUZ8_9FABA</name>
<comment type="caution">
    <text evidence="1">The sequence shown here is derived from an EMBL/GenBank/DDBJ whole genome shotgun (WGS) entry which is preliminary data.</text>
</comment>
<organism evidence="1 2">
    <name type="scientific">Flemingia macrophylla</name>
    <dbReference type="NCBI Taxonomy" id="520843"/>
    <lineage>
        <taxon>Eukaryota</taxon>
        <taxon>Viridiplantae</taxon>
        <taxon>Streptophyta</taxon>
        <taxon>Embryophyta</taxon>
        <taxon>Tracheophyta</taxon>
        <taxon>Spermatophyta</taxon>
        <taxon>Magnoliopsida</taxon>
        <taxon>eudicotyledons</taxon>
        <taxon>Gunneridae</taxon>
        <taxon>Pentapetalae</taxon>
        <taxon>rosids</taxon>
        <taxon>fabids</taxon>
        <taxon>Fabales</taxon>
        <taxon>Fabaceae</taxon>
        <taxon>Papilionoideae</taxon>
        <taxon>50 kb inversion clade</taxon>
        <taxon>NPAAA clade</taxon>
        <taxon>indigoferoid/millettioid clade</taxon>
        <taxon>Phaseoleae</taxon>
        <taxon>Flemingia</taxon>
    </lineage>
</organism>
<keyword evidence="2" id="KW-1185">Reference proteome</keyword>
<protein>
    <submittedName>
        <fullName evidence="1">Uncharacterized protein</fullName>
    </submittedName>
</protein>
<proteinExistence type="predicted"/>
<dbReference type="AlphaFoldDB" id="A0ABD1MUZ8"/>
<reference evidence="1 2" key="1">
    <citation type="submission" date="2024-08" db="EMBL/GenBank/DDBJ databases">
        <title>Insights into the chromosomal genome structure of Flemingia macrophylla.</title>
        <authorList>
            <person name="Ding Y."/>
            <person name="Zhao Y."/>
            <person name="Bi W."/>
            <person name="Wu M."/>
            <person name="Zhao G."/>
            <person name="Gong Y."/>
            <person name="Li W."/>
            <person name="Zhang P."/>
        </authorList>
    </citation>
    <scope>NUCLEOTIDE SEQUENCE [LARGE SCALE GENOMIC DNA]</scope>
    <source>
        <strain evidence="1">DYQJB</strain>
        <tissue evidence="1">Leaf</tissue>
    </source>
</reference>
<dbReference type="Proteomes" id="UP001603857">
    <property type="component" value="Unassembled WGS sequence"/>
</dbReference>
<evidence type="ECO:0000313" key="1">
    <source>
        <dbReference type="EMBL" id="KAL2339642.1"/>
    </source>
</evidence>
<accession>A0ABD1MUZ8</accession>